<name>A0ABX3EYX7_ACTNA</name>
<dbReference type="Proteomes" id="UP000186781">
    <property type="component" value="Unassembled WGS sequence"/>
</dbReference>
<dbReference type="SUPFAM" id="SSF52200">
    <property type="entry name" value="Toll/Interleukin receptor TIR domain"/>
    <property type="match status" value="1"/>
</dbReference>
<dbReference type="Pfam" id="PF13676">
    <property type="entry name" value="TIR_2"/>
    <property type="match status" value="1"/>
</dbReference>
<protein>
    <recommendedName>
        <fullName evidence="1">TIR domain-containing protein</fullName>
    </recommendedName>
</protein>
<reference evidence="2 3" key="1">
    <citation type="submission" date="2016-12" db="EMBL/GenBank/DDBJ databases">
        <title>Genomic comparison of strains in the 'Actinomyces naeslundii' group.</title>
        <authorList>
            <person name="Mughal S.R."/>
            <person name="Do T."/>
            <person name="Gilbert S.C."/>
            <person name="Witherden E.A."/>
            <person name="Didelot X."/>
            <person name="Beighton D."/>
        </authorList>
    </citation>
    <scope>NUCLEOTIDE SEQUENCE [LARGE SCALE GENOMIC DNA]</scope>
    <source>
        <strain evidence="2 3">WE6B-3</strain>
    </source>
</reference>
<sequence>MSSLKVFLSYNESEAGEQTATELKEALSAVHIDAVMARHSIAPGAEWEPTIRHYLEESSALLCVATPGFSTRPWCQQEVGWALGRHAPILWIQYEAKEVPCGFLASQQALIPDDPNNQSQVALSILEWLAENSNTRDDLADTLLDALEKAKRYDDARSTAELLAILKSLSAQEWDRVERAADKNDQVGNAHVWTGKHFVPMEQQPTVLQWLKEKLKTSNVTG</sequence>
<evidence type="ECO:0000313" key="2">
    <source>
        <dbReference type="EMBL" id="OLO82450.1"/>
    </source>
</evidence>
<evidence type="ECO:0000313" key="3">
    <source>
        <dbReference type="Proteomes" id="UP000186781"/>
    </source>
</evidence>
<proteinExistence type="predicted"/>
<dbReference type="EMBL" id="MSKX01000024">
    <property type="protein sequence ID" value="OLO82450.1"/>
    <property type="molecule type" value="Genomic_DNA"/>
</dbReference>
<dbReference type="Gene3D" id="3.40.50.10140">
    <property type="entry name" value="Toll/interleukin-1 receptor homology (TIR) domain"/>
    <property type="match status" value="1"/>
</dbReference>
<feature type="domain" description="TIR" evidence="1">
    <location>
        <begin position="6"/>
        <end position="96"/>
    </location>
</feature>
<accession>A0ABX3EYX7</accession>
<dbReference type="InterPro" id="IPR000157">
    <property type="entry name" value="TIR_dom"/>
</dbReference>
<dbReference type="RefSeq" id="WP_075410115.1">
    <property type="nucleotide sequence ID" value="NZ_MSKX01000024.1"/>
</dbReference>
<organism evidence="2 3">
    <name type="scientific">Actinomyces naeslundii</name>
    <dbReference type="NCBI Taxonomy" id="1655"/>
    <lineage>
        <taxon>Bacteria</taxon>
        <taxon>Bacillati</taxon>
        <taxon>Actinomycetota</taxon>
        <taxon>Actinomycetes</taxon>
        <taxon>Actinomycetales</taxon>
        <taxon>Actinomycetaceae</taxon>
        <taxon>Actinomyces</taxon>
    </lineage>
</organism>
<dbReference type="InterPro" id="IPR035897">
    <property type="entry name" value="Toll_tir_struct_dom_sf"/>
</dbReference>
<gene>
    <name evidence="2" type="ORF">BKH13_08800</name>
</gene>
<keyword evidence="3" id="KW-1185">Reference proteome</keyword>
<comment type="caution">
    <text evidence="2">The sequence shown here is derived from an EMBL/GenBank/DDBJ whole genome shotgun (WGS) entry which is preliminary data.</text>
</comment>
<evidence type="ECO:0000259" key="1">
    <source>
        <dbReference type="Pfam" id="PF13676"/>
    </source>
</evidence>